<evidence type="ECO:0000256" key="7">
    <source>
        <dbReference type="ARBA" id="ARBA00022729"/>
    </source>
</evidence>
<evidence type="ECO:0000259" key="14">
    <source>
        <dbReference type="PROSITE" id="PS51760"/>
    </source>
</evidence>
<dbReference type="InterPro" id="IPR017853">
    <property type="entry name" value="GH"/>
</dbReference>
<evidence type="ECO:0000256" key="11">
    <source>
        <dbReference type="RuleBase" id="RU361174"/>
    </source>
</evidence>
<comment type="caution">
    <text evidence="15">The sequence shown here is derived from an EMBL/GenBank/DDBJ whole genome shotgun (WGS) entry which is preliminary data.</text>
</comment>
<dbReference type="PROSITE" id="PS00562">
    <property type="entry name" value="CBM1_1"/>
    <property type="match status" value="1"/>
</dbReference>
<evidence type="ECO:0000313" key="15">
    <source>
        <dbReference type="EMBL" id="KAI1879864.1"/>
    </source>
</evidence>
<comment type="subcellular location">
    <subcellularLocation>
        <location evidence="2">Secreted</location>
    </subcellularLocation>
</comment>
<dbReference type="SUPFAM" id="SSF51445">
    <property type="entry name" value="(Trans)glycosidases"/>
    <property type="match status" value="1"/>
</dbReference>
<keyword evidence="7 12" id="KW-0732">Signal</keyword>
<dbReference type="PROSITE" id="PS51760">
    <property type="entry name" value="GH10_2"/>
    <property type="match status" value="1"/>
</dbReference>
<comment type="pathway">
    <text evidence="3">Glycan degradation; xylan degradation.</text>
</comment>
<organism evidence="15 16">
    <name type="scientific">Neoarthrinium moseri</name>
    <dbReference type="NCBI Taxonomy" id="1658444"/>
    <lineage>
        <taxon>Eukaryota</taxon>
        <taxon>Fungi</taxon>
        <taxon>Dikarya</taxon>
        <taxon>Ascomycota</taxon>
        <taxon>Pezizomycotina</taxon>
        <taxon>Sordariomycetes</taxon>
        <taxon>Xylariomycetidae</taxon>
        <taxon>Amphisphaeriales</taxon>
        <taxon>Apiosporaceae</taxon>
        <taxon>Neoarthrinium</taxon>
    </lineage>
</organism>
<dbReference type="GO" id="GO:0031176">
    <property type="term" value="F:endo-1,4-beta-xylanase activity"/>
    <property type="evidence" value="ECO:0007669"/>
    <property type="project" value="UniProtKB-EC"/>
</dbReference>
<feature type="domain" description="CBM1" evidence="13">
    <location>
        <begin position="328"/>
        <end position="364"/>
    </location>
</feature>
<keyword evidence="8 11" id="KW-0378">Hydrolase</keyword>
<dbReference type="InterPro" id="IPR001000">
    <property type="entry name" value="GH10_dom"/>
</dbReference>
<evidence type="ECO:0000256" key="10">
    <source>
        <dbReference type="ARBA" id="ARBA00023326"/>
    </source>
</evidence>
<evidence type="ECO:0000256" key="4">
    <source>
        <dbReference type="ARBA" id="ARBA00007495"/>
    </source>
</evidence>
<evidence type="ECO:0000256" key="1">
    <source>
        <dbReference type="ARBA" id="ARBA00000681"/>
    </source>
</evidence>
<evidence type="ECO:0000259" key="13">
    <source>
        <dbReference type="PROSITE" id="PS51164"/>
    </source>
</evidence>
<sequence>MVSVRDICVFSLVSGLVSADGLSSRAKAAGKLYWGTAINPNVLNDASAKAIGTNSQDFGSFTCENEMKFDATEPSRVTNGNFDNATMISIMKNHITNVMTHFKGKCYAWDVVNEALAENGGYRTDSAWYKAIGPAFIPIAFAHAATVDPSAKLYYNDYNCDVPGSKSTGAQNLIKTIRAYGARVDGMGLQGHMSVGNVNQANLISNLNAFAALNVEVAYTELDINTPAPGTSSTLEQQAKDYASVVNACKAVSKCVGITQWGVADKYTWISGGAPLPWNSALAKKPAYTSALNAWGSGGGTPTTTTLATTTTKAPSTTTTADGGSGGCTVAKYGQCGGSGYSGCTTCASGSSCSYSNDYYSQCL</sequence>
<dbReference type="Pfam" id="PF00734">
    <property type="entry name" value="CBM_1"/>
    <property type="match status" value="1"/>
</dbReference>
<dbReference type="EC" id="3.2.1.8" evidence="11"/>
<keyword evidence="10 11" id="KW-0624">Polysaccharide degradation</keyword>
<proteinExistence type="inferred from homology"/>
<evidence type="ECO:0000256" key="9">
    <source>
        <dbReference type="ARBA" id="ARBA00023277"/>
    </source>
</evidence>
<name>A0A9P9WV59_9PEZI</name>
<evidence type="ECO:0000313" key="16">
    <source>
        <dbReference type="Proteomes" id="UP000829685"/>
    </source>
</evidence>
<dbReference type="PANTHER" id="PTHR31490:SF35">
    <property type="entry name" value="ENDO-1,4-BETA-XYLANASE"/>
    <property type="match status" value="1"/>
</dbReference>
<feature type="chain" id="PRO_5040495415" description="Beta-xylanase" evidence="12">
    <location>
        <begin position="20"/>
        <end position="364"/>
    </location>
</feature>
<dbReference type="SMART" id="SM00236">
    <property type="entry name" value="fCBD"/>
    <property type="match status" value="1"/>
</dbReference>
<evidence type="ECO:0000256" key="6">
    <source>
        <dbReference type="ARBA" id="ARBA00022651"/>
    </source>
</evidence>
<dbReference type="PRINTS" id="PR00134">
    <property type="entry name" value="GLHYDRLASE10"/>
</dbReference>
<evidence type="ECO:0000256" key="2">
    <source>
        <dbReference type="ARBA" id="ARBA00004613"/>
    </source>
</evidence>
<keyword evidence="11" id="KW-0326">Glycosidase</keyword>
<dbReference type="GO" id="GO:0030248">
    <property type="term" value="F:cellulose binding"/>
    <property type="evidence" value="ECO:0007669"/>
    <property type="project" value="InterPro"/>
</dbReference>
<dbReference type="Proteomes" id="UP000829685">
    <property type="component" value="Unassembled WGS sequence"/>
</dbReference>
<keyword evidence="5" id="KW-0964">Secreted</keyword>
<dbReference type="PANTHER" id="PTHR31490">
    <property type="entry name" value="GLYCOSYL HYDROLASE"/>
    <property type="match status" value="1"/>
</dbReference>
<evidence type="ECO:0000256" key="5">
    <source>
        <dbReference type="ARBA" id="ARBA00022525"/>
    </source>
</evidence>
<dbReference type="InterPro" id="IPR000254">
    <property type="entry name" value="CBD"/>
</dbReference>
<dbReference type="GO" id="GO:0045493">
    <property type="term" value="P:xylan catabolic process"/>
    <property type="evidence" value="ECO:0007669"/>
    <property type="project" value="UniProtKB-KW"/>
</dbReference>
<dbReference type="EMBL" id="JAFIMR010000003">
    <property type="protein sequence ID" value="KAI1879864.1"/>
    <property type="molecule type" value="Genomic_DNA"/>
</dbReference>
<reference evidence="15" key="1">
    <citation type="submission" date="2021-03" db="EMBL/GenBank/DDBJ databases">
        <title>Revisited historic fungal species revealed as producer of novel bioactive compounds through whole genome sequencing and comparative genomics.</title>
        <authorList>
            <person name="Vignolle G.A."/>
            <person name="Hochenegger N."/>
            <person name="Mach R.L."/>
            <person name="Mach-Aigner A.R."/>
            <person name="Javad Rahimi M."/>
            <person name="Salim K.A."/>
            <person name="Chan C.M."/>
            <person name="Lim L.B.L."/>
            <person name="Cai F."/>
            <person name="Druzhinina I.S."/>
            <person name="U'Ren J.M."/>
            <person name="Derntl C."/>
        </authorList>
    </citation>
    <scope>NUCLEOTIDE SEQUENCE</scope>
    <source>
        <strain evidence="15">TUCIM 5799</strain>
    </source>
</reference>
<keyword evidence="6" id="KW-0858">Xylan degradation</keyword>
<feature type="signal peptide" evidence="12">
    <location>
        <begin position="1"/>
        <end position="19"/>
    </location>
</feature>
<dbReference type="InterPro" id="IPR035971">
    <property type="entry name" value="CBD_sf"/>
</dbReference>
<evidence type="ECO:0000256" key="8">
    <source>
        <dbReference type="ARBA" id="ARBA00022801"/>
    </source>
</evidence>
<gene>
    <name evidence="15" type="ORF">JX265_001485</name>
</gene>
<feature type="domain" description="GH10" evidence="14">
    <location>
        <begin position="26"/>
        <end position="294"/>
    </location>
</feature>
<dbReference type="InterPro" id="IPR044846">
    <property type="entry name" value="GH10"/>
</dbReference>
<evidence type="ECO:0000256" key="12">
    <source>
        <dbReference type="SAM" id="SignalP"/>
    </source>
</evidence>
<evidence type="ECO:0000256" key="3">
    <source>
        <dbReference type="ARBA" id="ARBA00004851"/>
    </source>
</evidence>
<dbReference type="Gene3D" id="3.20.20.80">
    <property type="entry name" value="Glycosidases"/>
    <property type="match status" value="2"/>
</dbReference>
<protein>
    <recommendedName>
        <fullName evidence="11">Beta-xylanase</fullName>
        <ecNumber evidence="11">3.2.1.8</ecNumber>
    </recommendedName>
</protein>
<dbReference type="Pfam" id="PF00331">
    <property type="entry name" value="Glyco_hydro_10"/>
    <property type="match status" value="1"/>
</dbReference>
<dbReference type="GO" id="GO:0005576">
    <property type="term" value="C:extracellular region"/>
    <property type="evidence" value="ECO:0007669"/>
    <property type="project" value="UniProtKB-SubCell"/>
</dbReference>
<dbReference type="PROSITE" id="PS51164">
    <property type="entry name" value="CBM1_2"/>
    <property type="match status" value="1"/>
</dbReference>
<dbReference type="SUPFAM" id="SSF57180">
    <property type="entry name" value="Cellulose-binding domain"/>
    <property type="match status" value="1"/>
</dbReference>
<accession>A0A9P9WV59</accession>
<keyword evidence="9 11" id="KW-0119">Carbohydrate metabolism</keyword>
<dbReference type="AlphaFoldDB" id="A0A9P9WV59"/>
<comment type="similarity">
    <text evidence="4 11">Belongs to the glycosyl hydrolase 10 (cellulase F) family.</text>
</comment>
<comment type="catalytic activity">
    <reaction evidence="1 11">
        <text>Endohydrolysis of (1-&gt;4)-beta-D-xylosidic linkages in xylans.</text>
        <dbReference type="EC" id="3.2.1.8"/>
    </reaction>
</comment>
<keyword evidence="16" id="KW-1185">Reference proteome</keyword>
<dbReference type="SMART" id="SM00633">
    <property type="entry name" value="Glyco_10"/>
    <property type="match status" value="1"/>
</dbReference>